<dbReference type="GO" id="GO:0008237">
    <property type="term" value="F:metallopeptidase activity"/>
    <property type="evidence" value="ECO:0007669"/>
    <property type="project" value="UniProtKB-KW"/>
</dbReference>
<evidence type="ECO:0000256" key="6">
    <source>
        <dbReference type="ARBA" id="ARBA00022833"/>
    </source>
</evidence>
<evidence type="ECO:0000256" key="4">
    <source>
        <dbReference type="ARBA" id="ARBA00022729"/>
    </source>
</evidence>
<proteinExistence type="inferred from homology"/>
<gene>
    <name evidence="10" type="ORF">A4X03_0g2443</name>
</gene>
<sequence length="162" mass="17345">MYCERQGLRMLRFGVGILVHDLERRIPTSASLASETRPRCTVCTVGLLLPDNLRSQRHSQNHSSAPWKDGVVIYHATLAGGSFSLINLGRAATHEVGLWLGLYHVFEGGCSGNGDFVSDTPPQVIETSGCPSFQDPCPGGDPSQFQRVADVPCLPPSIAAAA</sequence>
<keyword evidence="8" id="KW-1015">Disulfide bond</keyword>
<evidence type="ECO:0000256" key="8">
    <source>
        <dbReference type="ARBA" id="ARBA00023157"/>
    </source>
</evidence>
<evidence type="ECO:0000313" key="11">
    <source>
        <dbReference type="Proteomes" id="UP000077671"/>
    </source>
</evidence>
<dbReference type="GO" id="GO:0046872">
    <property type="term" value="F:metal ion binding"/>
    <property type="evidence" value="ECO:0007669"/>
    <property type="project" value="UniProtKB-KW"/>
</dbReference>
<feature type="domain" description="Peptidase M43 pregnancy-associated plasma-A" evidence="9">
    <location>
        <begin position="90"/>
        <end position="123"/>
    </location>
</feature>
<keyword evidence="6" id="KW-0862">Zinc</keyword>
<reference evidence="10" key="1">
    <citation type="submission" date="2016-04" db="EMBL/GenBank/DDBJ databases">
        <authorList>
            <person name="Nguyen H.D."/>
            <person name="Kesanakurti P."/>
            <person name="Cullis J."/>
            <person name="Levesque C.A."/>
            <person name="Hambleton S."/>
        </authorList>
    </citation>
    <scope>NUCLEOTIDE SEQUENCE</scope>
    <source>
        <strain evidence="10">DAOMC 238032</strain>
    </source>
</reference>
<evidence type="ECO:0000256" key="7">
    <source>
        <dbReference type="ARBA" id="ARBA00023049"/>
    </source>
</evidence>
<organism evidence="10 11">
    <name type="scientific">Tilletia caries</name>
    <name type="common">wheat bunt fungus</name>
    <dbReference type="NCBI Taxonomy" id="13290"/>
    <lineage>
        <taxon>Eukaryota</taxon>
        <taxon>Fungi</taxon>
        <taxon>Dikarya</taxon>
        <taxon>Basidiomycota</taxon>
        <taxon>Ustilaginomycotina</taxon>
        <taxon>Exobasidiomycetes</taxon>
        <taxon>Tilletiales</taxon>
        <taxon>Tilletiaceae</taxon>
        <taxon>Tilletia</taxon>
    </lineage>
</organism>
<comment type="similarity">
    <text evidence="1">Belongs to the peptidase M43B family.</text>
</comment>
<keyword evidence="7" id="KW-0482">Metalloprotease</keyword>
<comment type="caution">
    <text evidence="10">The sequence shown here is derived from an EMBL/GenBank/DDBJ whole genome shotgun (WGS) entry which is preliminary data.</text>
</comment>
<evidence type="ECO:0000313" key="10">
    <source>
        <dbReference type="EMBL" id="KAE8262447.1"/>
    </source>
</evidence>
<keyword evidence="4" id="KW-0732">Signal</keyword>
<dbReference type="AlphaFoldDB" id="A0A177UXY6"/>
<keyword evidence="5" id="KW-0378">Hydrolase</keyword>
<keyword evidence="2" id="KW-0645">Protease</keyword>
<evidence type="ECO:0000256" key="3">
    <source>
        <dbReference type="ARBA" id="ARBA00022723"/>
    </source>
</evidence>
<evidence type="ECO:0000256" key="2">
    <source>
        <dbReference type="ARBA" id="ARBA00022670"/>
    </source>
</evidence>
<dbReference type="GO" id="GO:0006508">
    <property type="term" value="P:proteolysis"/>
    <property type="evidence" value="ECO:0007669"/>
    <property type="project" value="UniProtKB-KW"/>
</dbReference>
<dbReference type="PANTHER" id="PTHR47466:SF1">
    <property type="entry name" value="METALLOPROTEASE MEP1 (AFU_ORTHOLOGUE AFUA_1G07730)-RELATED"/>
    <property type="match status" value="1"/>
</dbReference>
<evidence type="ECO:0000259" key="9">
    <source>
        <dbReference type="Pfam" id="PF05572"/>
    </source>
</evidence>
<keyword evidence="3" id="KW-0479">Metal-binding</keyword>
<dbReference type="EMBL" id="LWDD02000237">
    <property type="protein sequence ID" value="KAE8262447.1"/>
    <property type="molecule type" value="Genomic_DNA"/>
</dbReference>
<dbReference type="InterPro" id="IPR024079">
    <property type="entry name" value="MetalloPept_cat_dom_sf"/>
</dbReference>
<protein>
    <recommendedName>
        <fullName evidence="9">Peptidase M43 pregnancy-associated plasma-A domain-containing protein</fullName>
    </recommendedName>
</protein>
<dbReference type="SUPFAM" id="SSF55486">
    <property type="entry name" value="Metalloproteases ('zincins'), catalytic domain"/>
    <property type="match status" value="1"/>
</dbReference>
<reference evidence="10" key="2">
    <citation type="journal article" date="2019" name="IMA Fungus">
        <title>Genome sequencing and comparison of five Tilletia species to identify candidate genes for the detection of regulated species infecting wheat.</title>
        <authorList>
            <person name="Nguyen H.D.T."/>
            <person name="Sultana T."/>
            <person name="Kesanakurti P."/>
            <person name="Hambleton S."/>
        </authorList>
    </citation>
    <scope>NUCLEOTIDE SEQUENCE</scope>
    <source>
        <strain evidence="10">DAOMC 238032</strain>
    </source>
</reference>
<dbReference type="Gene3D" id="3.40.390.10">
    <property type="entry name" value="Collagenase (Catalytic Domain)"/>
    <property type="match status" value="1"/>
</dbReference>
<dbReference type="InterPro" id="IPR008754">
    <property type="entry name" value="Peptidase_M43"/>
</dbReference>
<dbReference type="Proteomes" id="UP000077671">
    <property type="component" value="Unassembled WGS sequence"/>
</dbReference>
<accession>A0A177UXY6</accession>
<evidence type="ECO:0000256" key="1">
    <source>
        <dbReference type="ARBA" id="ARBA00008721"/>
    </source>
</evidence>
<evidence type="ECO:0000256" key="5">
    <source>
        <dbReference type="ARBA" id="ARBA00022801"/>
    </source>
</evidence>
<name>A0A177UXY6_9BASI</name>
<dbReference type="Pfam" id="PF05572">
    <property type="entry name" value="Peptidase_M43"/>
    <property type="match status" value="1"/>
</dbReference>
<dbReference type="PANTHER" id="PTHR47466">
    <property type="match status" value="1"/>
</dbReference>